<dbReference type="PANTHER" id="PTHR43792:SF1">
    <property type="entry name" value="N-ACETYLTRANSFERASE DOMAIN-CONTAINING PROTEIN"/>
    <property type="match status" value="1"/>
</dbReference>
<evidence type="ECO:0000313" key="2">
    <source>
        <dbReference type="EMBL" id="KZE50994.1"/>
    </source>
</evidence>
<dbReference type="SUPFAM" id="SSF55729">
    <property type="entry name" value="Acyl-CoA N-acyltransferases (Nat)"/>
    <property type="match status" value="1"/>
</dbReference>
<organism evidence="2 3">
    <name type="scientific">Rossellomorea marisflavi</name>
    <dbReference type="NCBI Taxonomy" id="189381"/>
    <lineage>
        <taxon>Bacteria</taxon>
        <taxon>Bacillati</taxon>
        <taxon>Bacillota</taxon>
        <taxon>Bacilli</taxon>
        <taxon>Bacillales</taxon>
        <taxon>Bacillaceae</taxon>
        <taxon>Rossellomorea</taxon>
    </lineage>
</organism>
<dbReference type="Pfam" id="PF13302">
    <property type="entry name" value="Acetyltransf_3"/>
    <property type="match status" value="1"/>
</dbReference>
<proteinExistence type="predicted"/>
<dbReference type="PROSITE" id="PS51186">
    <property type="entry name" value="GNAT"/>
    <property type="match status" value="1"/>
</dbReference>
<dbReference type="InterPro" id="IPR000182">
    <property type="entry name" value="GNAT_dom"/>
</dbReference>
<dbReference type="EMBL" id="LQQY01000009">
    <property type="protein sequence ID" value="KZE50994.1"/>
    <property type="molecule type" value="Genomic_DNA"/>
</dbReference>
<reference evidence="3" key="1">
    <citation type="submission" date="2016-01" db="EMBL/GenBank/DDBJ databases">
        <title>Whole genome sequencing of Bhargavaea cecembensis T14.</title>
        <authorList>
            <person name="Hong K.W."/>
        </authorList>
    </citation>
    <scope>NUCLEOTIDE SEQUENCE [LARGE SCALE GENOMIC DNA]</scope>
    <source>
        <strain evidence="3">M19</strain>
    </source>
</reference>
<comment type="caution">
    <text evidence="2">The sequence shown here is derived from an EMBL/GenBank/DDBJ whole genome shotgun (WGS) entry which is preliminary data.</text>
</comment>
<dbReference type="AlphaFoldDB" id="A0A165L4J2"/>
<dbReference type="RefSeq" id="WP_063190934.1">
    <property type="nucleotide sequence ID" value="NZ_JBLGCT010000001.1"/>
</dbReference>
<protein>
    <submittedName>
        <fullName evidence="2">GCN5 family acetyltransferase</fullName>
    </submittedName>
</protein>
<evidence type="ECO:0000259" key="1">
    <source>
        <dbReference type="PROSITE" id="PS51186"/>
    </source>
</evidence>
<sequence>MKIIETSRLYLRELVSEDKEELSRVLSDPESMQYYPEPFSKDKVEKWIQWNIDHYKKYSHGLWAVILKDGEKLIGDCGITMQIIEKETVPEIGFHIIKDYWNKGYATEAAIACKEYAFEVLNYPQIFSYTTVENIPSLKVAEKMGMQEYKIFEKNGERQIAQVASNTNSAYMST</sequence>
<gene>
    <name evidence="2" type="ORF">AV649_16620</name>
</gene>
<dbReference type="Proteomes" id="UP000076510">
    <property type="component" value="Unassembled WGS sequence"/>
</dbReference>
<keyword evidence="2" id="KW-0808">Transferase</keyword>
<name>A0A165L4J2_9BACI</name>
<dbReference type="GO" id="GO:0016747">
    <property type="term" value="F:acyltransferase activity, transferring groups other than amino-acyl groups"/>
    <property type="evidence" value="ECO:0007669"/>
    <property type="project" value="InterPro"/>
</dbReference>
<dbReference type="InterPro" id="IPR051531">
    <property type="entry name" value="N-acetyltransferase"/>
</dbReference>
<evidence type="ECO:0000313" key="3">
    <source>
        <dbReference type="Proteomes" id="UP000076510"/>
    </source>
</evidence>
<dbReference type="OrthoDB" id="9798081at2"/>
<accession>A0A165L4J2</accession>
<feature type="domain" description="N-acetyltransferase" evidence="1">
    <location>
        <begin position="9"/>
        <end position="174"/>
    </location>
</feature>
<dbReference type="Gene3D" id="3.40.630.30">
    <property type="match status" value="1"/>
</dbReference>
<dbReference type="PANTHER" id="PTHR43792">
    <property type="entry name" value="GNAT FAMILY, PUTATIVE (AFU_ORTHOLOGUE AFUA_3G00765)-RELATED-RELATED"/>
    <property type="match status" value="1"/>
</dbReference>
<dbReference type="InterPro" id="IPR016181">
    <property type="entry name" value="Acyl_CoA_acyltransferase"/>
</dbReference>